<accession>A0ABU6XV93</accession>
<evidence type="ECO:0000313" key="3">
    <source>
        <dbReference type="EMBL" id="MED6201221.1"/>
    </source>
</evidence>
<protein>
    <submittedName>
        <fullName evidence="3">Uncharacterized protein</fullName>
    </submittedName>
</protein>
<keyword evidence="1" id="KW-0175">Coiled coil</keyword>
<evidence type="ECO:0000256" key="2">
    <source>
        <dbReference type="SAM" id="MobiDB-lite"/>
    </source>
</evidence>
<reference evidence="3 4" key="1">
    <citation type="journal article" date="2023" name="Plants (Basel)">
        <title>Bridging the Gap: Combining Genomics and Transcriptomics Approaches to Understand Stylosanthes scabra, an Orphan Legume from the Brazilian Caatinga.</title>
        <authorList>
            <person name="Ferreira-Neto J.R.C."/>
            <person name="da Silva M.D."/>
            <person name="Binneck E."/>
            <person name="de Melo N.F."/>
            <person name="da Silva R.H."/>
            <person name="de Melo A.L.T.M."/>
            <person name="Pandolfi V."/>
            <person name="Bustamante F.O."/>
            <person name="Brasileiro-Vidal A.C."/>
            <person name="Benko-Iseppon A.M."/>
        </authorList>
    </citation>
    <scope>NUCLEOTIDE SEQUENCE [LARGE SCALE GENOMIC DNA]</scope>
    <source>
        <tissue evidence="3">Leaves</tissue>
    </source>
</reference>
<evidence type="ECO:0000313" key="4">
    <source>
        <dbReference type="Proteomes" id="UP001341840"/>
    </source>
</evidence>
<dbReference type="EMBL" id="JASCZI010213386">
    <property type="protein sequence ID" value="MED6201221.1"/>
    <property type="molecule type" value="Genomic_DNA"/>
</dbReference>
<feature type="non-terminal residue" evidence="3">
    <location>
        <position position="209"/>
    </location>
</feature>
<organism evidence="3 4">
    <name type="scientific">Stylosanthes scabra</name>
    <dbReference type="NCBI Taxonomy" id="79078"/>
    <lineage>
        <taxon>Eukaryota</taxon>
        <taxon>Viridiplantae</taxon>
        <taxon>Streptophyta</taxon>
        <taxon>Embryophyta</taxon>
        <taxon>Tracheophyta</taxon>
        <taxon>Spermatophyta</taxon>
        <taxon>Magnoliopsida</taxon>
        <taxon>eudicotyledons</taxon>
        <taxon>Gunneridae</taxon>
        <taxon>Pentapetalae</taxon>
        <taxon>rosids</taxon>
        <taxon>fabids</taxon>
        <taxon>Fabales</taxon>
        <taxon>Fabaceae</taxon>
        <taxon>Papilionoideae</taxon>
        <taxon>50 kb inversion clade</taxon>
        <taxon>dalbergioids sensu lato</taxon>
        <taxon>Dalbergieae</taxon>
        <taxon>Pterocarpus clade</taxon>
        <taxon>Stylosanthes</taxon>
    </lineage>
</organism>
<feature type="coiled-coil region" evidence="1">
    <location>
        <begin position="5"/>
        <end position="99"/>
    </location>
</feature>
<comment type="caution">
    <text evidence="3">The sequence shown here is derived from an EMBL/GenBank/DDBJ whole genome shotgun (WGS) entry which is preliminary data.</text>
</comment>
<gene>
    <name evidence="3" type="ORF">PIB30_092787</name>
</gene>
<evidence type="ECO:0000256" key="1">
    <source>
        <dbReference type="SAM" id="Coils"/>
    </source>
</evidence>
<sequence length="209" mass="24395">MNGSNEELQRLRKIIEDQRVALVQQNRASAGSSQVISAIASSSEEKLDKIASSVEEFKEELRTFKGRHEDLANYTYKQYSIIRKEQESMTKEVKEIKEKQINPVDNETLKDVASMTFQQREELKQIRKQIREWTMYSSARECFDVWAHQQSNPNLVQMPLHDLTKMVYDNLENKRPMFSGALKSDPNARQVSHPEPIPPEDLHLYNNQQ</sequence>
<proteinExistence type="predicted"/>
<keyword evidence="4" id="KW-1185">Reference proteome</keyword>
<feature type="region of interest" description="Disordered" evidence="2">
    <location>
        <begin position="178"/>
        <end position="209"/>
    </location>
</feature>
<dbReference type="Proteomes" id="UP001341840">
    <property type="component" value="Unassembled WGS sequence"/>
</dbReference>
<name>A0ABU6XV93_9FABA</name>